<dbReference type="EMBL" id="CP021983">
    <property type="protein sequence ID" value="ASC70340.1"/>
    <property type="molecule type" value="Genomic_DNA"/>
</dbReference>
<organism evidence="2 3">
    <name type="scientific">Halomicronema hongdechloris C2206</name>
    <dbReference type="NCBI Taxonomy" id="1641165"/>
    <lineage>
        <taxon>Bacteria</taxon>
        <taxon>Bacillati</taxon>
        <taxon>Cyanobacteriota</taxon>
        <taxon>Cyanophyceae</taxon>
        <taxon>Nodosilineales</taxon>
        <taxon>Nodosilineaceae</taxon>
        <taxon>Halomicronema</taxon>
    </lineage>
</organism>
<evidence type="ECO:0000313" key="2">
    <source>
        <dbReference type="EMBL" id="ASC70340.1"/>
    </source>
</evidence>
<dbReference type="EC" id="2.1.1.166" evidence="2"/>
<dbReference type="InterPro" id="IPR029063">
    <property type="entry name" value="SAM-dependent_MTases_sf"/>
</dbReference>
<reference evidence="2 3" key="1">
    <citation type="journal article" date="2016" name="Biochim. Biophys. Acta">
        <title>Characterization of red-shifted phycobilisomes isolated from the chlorophyll f-containing cyanobacterium Halomicronema hongdechloris.</title>
        <authorList>
            <person name="Li Y."/>
            <person name="Lin Y."/>
            <person name="Garvey C.J."/>
            <person name="Birch D."/>
            <person name="Corkery R.W."/>
            <person name="Loughlin P.C."/>
            <person name="Scheer H."/>
            <person name="Willows R.D."/>
            <person name="Chen M."/>
        </authorList>
    </citation>
    <scope>NUCLEOTIDE SEQUENCE [LARGE SCALE GENOMIC DNA]</scope>
    <source>
        <strain evidence="2 3">C2206</strain>
    </source>
</reference>
<dbReference type="SUPFAM" id="SSF53335">
    <property type="entry name" value="S-adenosyl-L-methionine-dependent methyltransferases"/>
    <property type="match status" value="1"/>
</dbReference>
<accession>A0A1Z3HJ63</accession>
<sequence length="321" mass="36034">MSKPNSPGDWLFQQQWVAWMYDATLRRQLPLPYRLFAYYCALQKSIGCSQRIKKGRQCLQLMMHLNHRLSSSYVARLVLPNQLSIYVNLSDPRFLRVVNELVNPNEETATLDKFLKPGDTFIDIGANHGSFSIVASGLVGETGRIIAIEPQPVLADLVRCSLADNASCDYEVYEIACGSRSSTVTFFIPEDTSGSAGIFSAFSATHRHRQLTVPLRCLDEVLPWRDLPGNLFLKLDIEGSEYNCLAGARQLLLQRQPHILMEANLSTLKAADVSLEQLKALLATLQYGEFAEVSDLTQRYPLAELHLRGKTSRNILLFPKS</sequence>
<proteinExistence type="predicted"/>
<dbReference type="Gene3D" id="3.40.50.150">
    <property type="entry name" value="Vaccinia Virus protein VP39"/>
    <property type="match status" value="1"/>
</dbReference>
<dbReference type="STRING" id="1641165.XM38_14470"/>
<dbReference type="KEGG" id="hhg:XM38_012780"/>
<dbReference type="AlphaFoldDB" id="A0A1Z3HJ63"/>
<dbReference type="Pfam" id="PF05050">
    <property type="entry name" value="Methyltransf_21"/>
    <property type="match status" value="1"/>
</dbReference>
<dbReference type="OrthoDB" id="9784101at2"/>
<protein>
    <submittedName>
        <fullName evidence="2">Ribosomal RNA large subunit methyltransferase E</fullName>
        <ecNumber evidence="2">2.1.1.166</ecNumber>
    </submittedName>
</protein>
<keyword evidence="2" id="KW-0808">Transferase</keyword>
<evidence type="ECO:0000313" key="3">
    <source>
        <dbReference type="Proteomes" id="UP000191901"/>
    </source>
</evidence>
<dbReference type="GO" id="GO:0032259">
    <property type="term" value="P:methylation"/>
    <property type="evidence" value="ECO:0007669"/>
    <property type="project" value="UniProtKB-KW"/>
</dbReference>
<gene>
    <name evidence="2" type="primary">rlmE</name>
    <name evidence="2" type="ORF">XM38_012780</name>
</gene>
<dbReference type="InterPro" id="IPR006342">
    <property type="entry name" value="FkbM_mtfrase"/>
</dbReference>
<dbReference type="NCBIfam" id="TIGR01444">
    <property type="entry name" value="fkbM_fam"/>
    <property type="match status" value="1"/>
</dbReference>
<keyword evidence="3" id="KW-1185">Reference proteome</keyword>
<dbReference type="Proteomes" id="UP000191901">
    <property type="component" value="Chromosome"/>
</dbReference>
<keyword evidence="2" id="KW-0489">Methyltransferase</keyword>
<dbReference type="PANTHER" id="PTHR34203">
    <property type="entry name" value="METHYLTRANSFERASE, FKBM FAMILY PROTEIN"/>
    <property type="match status" value="1"/>
</dbReference>
<feature type="domain" description="Methyltransferase FkbM" evidence="1">
    <location>
        <begin position="123"/>
        <end position="267"/>
    </location>
</feature>
<dbReference type="InterPro" id="IPR052514">
    <property type="entry name" value="SAM-dependent_MTase"/>
</dbReference>
<dbReference type="PANTHER" id="PTHR34203:SF15">
    <property type="entry name" value="SLL1173 PROTEIN"/>
    <property type="match status" value="1"/>
</dbReference>
<name>A0A1Z3HJ63_9CYAN</name>
<dbReference type="RefSeq" id="WP_137455027.1">
    <property type="nucleotide sequence ID" value="NZ_CP021983.2"/>
</dbReference>
<dbReference type="GO" id="GO:0008168">
    <property type="term" value="F:methyltransferase activity"/>
    <property type="evidence" value="ECO:0007669"/>
    <property type="project" value="UniProtKB-KW"/>
</dbReference>
<evidence type="ECO:0000259" key="1">
    <source>
        <dbReference type="Pfam" id="PF05050"/>
    </source>
</evidence>